<dbReference type="EMBL" id="WUAV01000003">
    <property type="protein sequence ID" value="KAF1763334.1"/>
    <property type="molecule type" value="Genomic_DNA"/>
</dbReference>
<reference evidence="1 2" key="1">
    <citation type="submission" date="2019-12" db="EMBL/GenBank/DDBJ databases">
        <title>Chromosome-level assembly of the Caenorhabditis remanei genome.</title>
        <authorList>
            <person name="Teterina A.A."/>
            <person name="Willis J.H."/>
            <person name="Phillips P.C."/>
        </authorList>
    </citation>
    <scope>NUCLEOTIDE SEQUENCE [LARGE SCALE GENOMIC DNA]</scope>
    <source>
        <strain evidence="1 2">PX506</strain>
        <tissue evidence="1">Whole organism</tissue>
    </source>
</reference>
<evidence type="ECO:0000313" key="2">
    <source>
        <dbReference type="Proteomes" id="UP000483820"/>
    </source>
</evidence>
<sequence length="103" mass="12174">MRKPILSTTRSSRVPHEVDEFLVKCTNQKSMDYNMRREQKIDLIKDPSYTLHMLIYHTCSDDDTVWKQDEILDPVPVFDISIKRTQDFVMTKAIQVESLFGKH</sequence>
<protein>
    <submittedName>
        <fullName evidence="1">Uncharacterized protein</fullName>
    </submittedName>
</protein>
<dbReference type="KEGG" id="crq:GCK72_011600"/>
<gene>
    <name evidence="1" type="ORF">GCK72_011600</name>
</gene>
<dbReference type="RefSeq" id="XP_053588139.1">
    <property type="nucleotide sequence ID" value="XM_053728562.1"/>
</dbReference>
<name>A0A6A5H949_CAERE</name>
<dbReference type="Proteomes" id="UP000483820">
    <property type="component" value="Chromosome III"/>
</dbReference>
<organism evidence="1 2">
    <name type="scientific">Caenorhabditis remanei</name>
    <name type="common">Caenorhabditis vulgaris</name>
    <dbReference type="NCBI Taxonomy" id="31234"/>
    <lineage>
        <taxon>Eukaryota</taxon>
        <taxon>Metazoa</taxon>
        <taxon>Ecdysozoa</taxon>
        <taxon>Nematoda</taxon>
        <taxon>Chromadorea</taxon>
        <taxon>Rhabditida</taxon>
        <taxon>Rhabditina</taxon>
        <taxon>Rhabditomorpha</taxon>
        <taxon>Rhabditoidea</taxon>
        <taxon>Rhabditidae</taxon>
        <taxon>Peloderinae</taxon>
        <taxon>Caenorhabditis</taxon>
    </lineage>
</organism>
<comment type="caution">
    <text evidence="1">The sequence shown here is derived from an EMBL/GenBank/DDBJ whole genome shotgun (WGS) entry which is preliminary data.</text>
</comment>
<dbReference type="GeneID" id="78775252"/>
<proteinExistence type="predicted"/>
<dbReference type="CTD" id="78775252"/>
<accession>A0A6A5H949</accession>
<dbReference type="AlphaFoldDB" id="A0A6A5H949"/>
<evidence type="ECO:0000313" key="1">
    <source>
        <dbReference type="EMBL" id="KAF1763334.1"/>
    </source>
</evidence>